<feature type="region of interest" description="Disordered" evidence="13">
    <location>
        <begin position="239"/>
        <end position="358"/>
    </location>
</feature>
<dbReference type="FunFam" id="3.40.50.10050:FF:000002">
    <property type="entry name" value="Eukaryotic translation initiation factor 5B"/>
    <property type="match status" value="1"/>
</dbReference>
<sequence>MWEKQLAELEARQSRGDQLTDAEKNKLKKLKKKSKEKEKKERNIANLSNRPKVSAAVLRMQENLRLRDEAAAADAAAAAAEEARIKAEEEAESQRKADEDAKKAAKKEKERLKKEQLRAEGKLLSAKQKEEQKRLEAMRAQLLANSNISCALDHTSTKRSIGDDKKKKKAMAEKRRQEAEATRQAAETVTTVASKHLAKTFDAEGVVIADESDEAEDDWDAVDNLDDLVKISGKIQANHELQEEAEQMAMEDSRQEPNIKDNPIRSAATPRSHKMSTAPTDGKVDDKIFHATVLRGQPSAHQNSGDSDTDSGNEESAESSDSPSHSNAASGSEDSSDLSSSDYSSSDEYSDSDEDHEFQTRIATARTARLMRFEVEKNKRSKDRLRCPIICIMGHVDTGKTKILDNIRRTNVQDAEAGGITQQIGATFVPDSSLKDRTLALNKGKFDIKVPGILVIDTPGHESFTNLRSRGSSLCDMAILVVDIMHGLEPQTLESLNMLRMRKTPFIIALNKIDRMYDWKAQTNAAARDSLADQKQHSRSEFEDRARKIMLEFAKEGLNAALYWENPDVRTFINVVPTSAITGEGIPDLLHTLVSLTQTRLNVQLQFFNAVQCTVLEVKMIEGLGTTMDVILINGTLNEGQTIVVAGLEGAIVTTVRALLTPQPLREIRVKANYQHHKEISAAMGIKIVAQGLEKAVAGTSLLVQNPEDDLDELKEEVLSDMKNVLARVDKSGEGVYVQASTLGSLEALLEFLKSPAVNIPVAGIAIGPVNKRDVMGASVMHERKCPEFATILAFDVKVTEEAYKMAAELNVKVMTADIIYHLFDQFTAFLEEIKQKKREEAAERVSFPCVLKIMPNCIFNKRDPIVVGVDVLKGIARVGTQLCIPSQGFIDIGKIASMEHNHKQVEKALPGQSVAMKIQAVSSAESSRLYGRHFDHKDELVSRITRESIDMLKDNFRDELTKDDWRLVVELKKKFEIFYGEPM</sequence>
<evidence type="ECO:0000256" key="4">
    <source>
        <dbReference type="ARBA" id="ARBA00013824"/>
    </source>
</evidence>
<dbReference type="FunFam" id="3.40.50.300:FF:000112">
    <property type="entry name" value="Eukaryotic translation initiation factor 5B"/>
    <property type="match status" value="1"/>
</dbReference>
<comment type="similarity">
    <text evidence="2">Belongs to the TRAFAC class translation factor GTPase superfamily. Classic translation factor GTPase family. IF-2 subfamily.</text>
</comment>
<feature type="compositionally biased region" description="Basic and acidic residues" evidence="13">
    <location>
        <begin position="251"/>
        <end position="263"/>
    </location>
</feature>
<evidence type="ECO:0000313" key="15">
    <source>
        <dbReference type="EMBL" id="CAD8580902.1"/>
    </source>
</evidence>
<dbReference type="Gene3D" id="3.40.50.10050">
    <property type="entry name" value="Translation initiation factor IF- 2, domain 3"/>
    <property type="match status" value="1"/>
</dbReference>
<feature type="compositionally biased region" description="Basic and acidic residues" evidence="13">
    <location>
        <begin position="81"/>
        <end position="129"/>
    </location>
</feature>
<accession>A0A7S0PNH4</accession>
<evidence type="ECO:0000256" key="5">
    <source>
        <dbReference type="ARBA" id="ARBA00022490"/>
    </source>
</evidence>
<dbReference type="FunFam" id="2.40.30.10:FF:000013">
    <property type="entry name" value="eukaryotic translation initiation factor 5B"/>
    <property type="match status" value="1"/>
</dbReference>
<evidence type="ECO:0000256" key="2">
    <source>
        <dbReference type="ARBA" id="ARBA00007733"/>
    </source>
</evidence>
<dbReference type="Pfam" id="PF00009">
    <property type="entry name" value="GTP_EFTU"/>
    <property type="match status" value="1"/>
</dbReference>
<evidence type="ECO:0000256" key="11">
    <source>
        <dbReference type="ARBA" id="ARBA00023134"/>
    </source>
</evidence>
<dbReference type="InterPro" id="IPR005225">
    <property type="entry name" value="Small_GTP-bd"/>
</dbReference>
<feature type="region of interest" description="Disordered" evidence="13">
    <location>
        <begin position="1"/>
        <end position="52"/>
    </location>
</feature>
<evidence type="ECO:0000256" key="9">
    <source>
        <dbReference type="ARBA" id="ARBA00022801"/>
    </source>
</evidence>
<evidence type="ECO:0000256" key="13">
    <source>
        <dbReference type="SAM" id="MobiDB-lite"/>
    </source>
</evidence>
<dbReference type="InterPro" id="IPR036925">
    <property type="entry name" value="TIF_IF2_dom3_sf"/>
</dbReference>
<name>A0A7S0PNH4_MICPS</name>
<keyword evidence="11" id="KW-0342">GTP-binding</keyword>
<evidence type="ECO:0000256" key="12">
    <source>
        <dbReference type="ARBA" id="ARBA00032478"/>
    </source>
</evidence>
<dbReference type="InterPro" id="IPR000795">
    <property type="entry name" value="T_Tr_GTP-bd_dom"/>
</dbReference>
<dbReference type="EMBL" id="HBEV01003791">
    <property type="protein sequence ID" value="CAD8580902.1"/>
    <property type="molecule type" value="Transcribed_RNA"/>
</dbReference>
<dbReference type="Pfam" id="PF11987">
    <property type="entry name" value="IF-2"/>
    <property type="match status" value="1"/>
</dbReference>
<evidence type="ECO:0000259" key="14">
    <source>
        <dbReference type="PROSITE" id="PS51722"/>
    </source>
</evidence>
<keyword evidence="5" id="KW-0963">Cytoplasm</keyword>
<dbReference type="Gene3D" id="3.40.50.300">
    <property type="entry name" value="P-loop containing nucleotide triphosphate hydrolases"/>
    <property type="match status" value="1"/>
</dbReference>
<dbReference type="PRINTS" id="PR00315">
    <property type="entry name" value="ELONGATNFCT"/>
</dbReference>
<dbReference type="SUPFAM" id="SSF52540">
    <property type="entry name" value="P-loop containing nucleoside triphosphate hydrolases"/>
    <property type="match status" value="1"/>
</dbReference>
<dbReference type="GO" id="GO:0003924">
    <property type="term" value="F:GTPase activity"/>
    <property type="evidence" value="ECO:0007669"/>
    <property type="project" value="InterPro"/>
</dbReference>
<evidence type="ECO:0000256" key="1">
    <source>
        <dbReference type="ARBA" id="ARBA00004496"/>
    </source>
</evidence>
<dbReference type="SUPFAM" id="SSF50447">
    <property type="entry name" value="Translation proteins"/>
    <property type="match status" value="1"/>
</dbReference>
<feature type="compositionally biased region" description="Low complexity" evidence="13">
    <location>
        <begin position="319"/>
        <end position="347"/>
    </location>
</feature>
<dbReference type="EC" id="3.6.5.3" evidence="3"/>
<dbReference type="InterPro" id="IPR009000">
    <property type="entry name" value="Transl_B-barrel_sf"/>
</dbReference>
<protein>
    <recommendedName>
        <fullName evidence="4">Eukaryotic translation initiation factor 5B</fullName>
        <ecNumber evidence="3">3.6.5.3</ecNumber>
    </recommendedName>
    <alternativeName>
        <fullName evidence="12">Translation initiation factor IF-2</fullName>
    </alternativeName>
</protein>
<dbReference type="GO" id="GO:0005739">
    <property type="term" value="C:mitochondrion"/>
    <property type="evidence" value="ECO:0007669"/>
    <property type="project" value="TreeGrafter"/>
</dbReference>
<dbReference type="GO" id="GO:0005525">
    <property type="term" value="F:GTP binding"/>
    <property type="evidence" value="ECO:0007669"/>
    <property type="project" value="UniProtKB-KW"/>
</dbReference>
<feature type="compositionally biased region" description="Basic and acidic residues" evidence="13">
    <location>
        <begin position="1"/>
        <end position="15"/>
    </location>
</feature>
<feature type="compositionally biased region" description="Acidic residues" evidence="13">
    <location>
        <begin position="307"/>
        <end position="318"/>
    </location>
</feature>
<dbReference type="Pfam" id="PF14578">
    <property type="entry name" value="GTP_EFTU_D4"/>
    <property type="match status" value="1"/>
</dbReference>
<proteinExistence type="inferred from homology"/>
<keyword evidence="8" id="KW-0547">Nucleotide-binding</keyword>
<dbReference type="InterPro" id="IPR027417">
    <property type="entry name" value="P-loop_NTPase"/>
</dbReference>
<dbReference type="NCBIfam" id="TIGR00231">
    <property type="entry name" value="small_GTP"/>
    <property type="match status" value="1"/>
</dbReference>
<dbReference type="InterPro" id="IPR015760">
    <property type="entry name" value="TIF_IF2"/>
</dbReference>
<dbReference type="CDD" id="cd03703">
    <property type="entry name" value="aeIF5B_II"/>
    <property type="match status" value="1"/>
</dbReference>
<reference evidence="15" key="1">
    <citation type="submission" date="2021-01" db="EMBL/GenBank/DDBJ databases">
        <authorList>
            <person name="Corre E."/>
            <person name="Pelletier E."/>
            <person name="Niang G."/>
            <person name="Scheremetjew M."/>
            <person name="Finn R."/>
            <person name="Kale V."/>
            <person name="Holt S."/>
            <person name="Cochrane G."/>
            <person name="Meng A."/>
            <person name="Brown T."/>
            <person name="Cohen L."/>
        </authorList>
    </citation>
    <scope>NUCLEOTIDE SEQUENCE</scope>
    <source>
        <strain evidence="15">CCMP494</strain>
    </source>
</reference>
<feature type="region of interest" description="Disordered" evidence="13">
    <location>
        <begin position="155"/>
        <end position="186"/>
    </location>
</feature>
<dbReference type="PROSITE" id="PS51722">
    <property type="entry name" value="G_TR_2"/>
    <property type="match status" value="1"/>
</dbReference>
<dbReference type="InterPro" id="IPR029459">
    <property type="entry name" value="EFTU-type"/>
</dbReference>
<comment type="subcellular location">
    <subcellularLocation>
        <location evidence="1">Cytoplasm</location>
    </subcellularLocation>
</comment>
<feature type="domain" description="Tr-type G" evidence="14">
    <location>
        <begin position="385"/>
        <end position="602"/>
    </location>
</feature>
<dbReference type="PANTHER" id="PTHR43381:SF4">
    <property type="entry name" value="EUKARYOTIC TRANSLATION INITIATION FACTOR 5B"/>
    <property type="match status" value="1"/>
</dbReference>
<organism evidence="15">
    <name type="scientific">Micromonas pusilla</name>
    <name type="common">Picoplanktonic green alga</name>
    <name type="synonym">Chromulina pusilla</name>
    <dbReference type="NCBI Taxonomy" id="38833"/>
    <lineage>
        <taxon>Eukaryota</taxon>
        <taxon>Viridiplantae</taxon>
        <taxon>Chlorophyta</taxon>
        <taxon>Mamiellophyceae</taxon>
        <taxon>Mamiellales</taxon>
        <taxon>Mamiellaceae</taxon>
        <taxon>Micromonas</taxon>
    </lineage>
</organism>
<dbReference type="FunFam" id="2.40.30.10:FF:000026">
    <property type="entry name" value="Eukaryotic translation initiation factor 5B"/>
    <property type="match status" value="1"/>
</dbReference>
<evidence type="ECO:0000256" key="3">
    <source>
        <dbReference type="ARBA" id="ARBA00011986"/>
    </source>
</evidence>
<evidence type="ECO:0000256" key="10">
    <source>
        <dbReference type="ARBA" id="ARBA00022917"/>
    </source>
</evidence>
<dbReference type="CDD" id="cd16266">
    <property type="entry name" value="IF2_aeIF5B_IV"/>
    <property type="match status" value="1"/>
</dbReference>
<gene>
    <name evidence="15" type="ORF">MSP1404_LOCUS2851</name>
</gene>
<keyword evidence="6" id="KW-0396">Initiation factor</keyword>
<feature type="region of interest" description="Disordered" evidence="13">
    <location>
        <begin position="75"/>
        <end position="129"/>
    </location>
</feature>
<keyword evidence="10" id="KW-0648">Protein biosynthesis</keyword>
<dbReference type="CDD" id="cd01887">
    <property type="entry name" value="IF2_eIF5B"/>
    <property type="match status" value="1"/>
</dbReference>
<evidence type="ECO:0000256" key="7">
    <source>
        <dbReference type="ARBA" id="ARBA00022723"/>
    </source>
</evidence>
<feature type="compositionally biased region" description="Basic and acidic residues" evidence="13">
    <location>
        <begin position="160"/>
        <end position="181"/>
    </location>
</feature>
<dbReference type="Gene3D" id="2.40.30.10">
    <property type="entry name" value="Translation factors"/>
    <property type="match status" value="2"/>
</dbReference>
<dbReference type="AlphaFoldDB" id="A0A7S0PNH4"/>
<dbReference type="InterPro" id="IPR023115">
    <property type="entry name" value="TIF_IF2_dom3"/>
</dbReference>
<dbReference type="GO" id="GO:0003743">
    <property type="term" value="F:translation initiation factor activity"/>
    <property type="evidence" value="ECO:0007669"/>
    <property type="project" value="UniProtKB-KW"/>
</dbReference>
<dbReference type="PANTHER" id="PTHR43381">
    <property type="entry name" value="TRANSLATION INITIATION FACTOR IF-2-RELATED"/>
    <property type="match status" value="1"/>
</dbReference>
<keyword evidence="7" id="KW-0479">Metal-binding</keyword>
<keyword evidence="9" id="KW-0378">Hydrolase</keyword>
<evidence type="ECO:0000256" key="8">
    <source>
        <dbReference type="ARBA" id="ARBA00022741"/>
    </source>
</evidence>
<dbReference type="SUPFAM" id="SSF52156">
    <property type="entry name" value="Initiation factor IF2/eIF5b, domain 3"/>
    <property type="match status" value="1"/>
</dbReference>
<dbReference type="GO" id="GO:0046872">
    <property type="term" value="F:metal ion binding"/>
    <property type="evidence" value="ECO:0007669"/>
    <property type="project" value="UniProtKB-KW"/>
</dbReference>
<dbReference type="NCBIfam" id="NF003078">
    <property type="entry name" value="PRK04004.1"/>
    <property type="match status" value="1"/>
</dbReference>
<evidence type="ECO:0000256" key="6">
    <source>
        <dbReference type="ARBA" id="ARBA00022540"/>
    </source>
</evidence>